<keyword evidence="5" id="KW-0472">Membrane</keyword>
<dbReference type="PANTHER" id="PTHR12772">
    <property type="entry name" value="DNA REPLICATION COMPLEX GINS PROTEIN PSF2"/>
    <property type="match status" value="1"/>
</dbReference>
<dbReference type="SUPFAM" id="SSF160059">
    <property type="entry name" value="PriA/YqbF domain"/>
    <property type="match status" value="1"/>
</dbReference>
<proteinExistence type="inferred from homology"/>
<dbReference type="InterPro" id="IPR007257">
    <property type="entry name" value="GINS_Psf2"/>
</dbReference>
<keyword evidence="3" id="KW-0235">DNA replication</keyword>
<evidence type="ECO:0000313" key="9">
    <source>
        <dbReference type="Proteomes" id="UP000023152"/>
    </source>
</evidence>
<keyword evidence="5" id="KW-1133">Transmembrane helix</keyword>
<evidence type="ECO:0000259" key="6">
    <source>
        <dbReference type="Pfam" id="PF05916"/>
    </source>
</evidence>
<keyword evidence="5" id="KW-0812">Transmembrane</keyword>
<reference evidence="8 9" key="1">
    <citation type="journal article" date="2013" name="Curr. Biol.">
        <title>The Genome of the Foraminiferan Reticulomyxa filosa.</title>
        <authorList>
            <person name="Glockner G."/>
            <person name="Hulsmann N."/>
            <person name="Schleicher M."/>
            <person name="Noegel A.A."/>
            <person name="Eichinger L."/>
            <person name="Gallinger C."/>
            <person name="Pawlowski J."/>
            <person name="Sierra R."/>
            <person name="Euteneuer U."/>
            <person name="Pillet L."/>
            <person name="Moustafa A."/>
            <person name="Platzer M."/>
            <person name="Groth M."/>
            <person name="Szafranski K."/>
            <person name="Schliwa M."/>
        </authorList>
    </citation>
    <scope>NUCLEOTIDE SEQUENCE [LARGE SCALE GENOMIC DNA]</scope>
</reference>
<keyword evidence="9" id="KW-1185">Reference proteome</keyword>
<dbReference type="Proteomes" id="UP000023152">
    <property type="component" value="Unassembled WGS sequence"/>
</dbReference>
<feature type="transmembrane region" description="Helical" evidence="5">
    <location>
        <begin position="160"/>
        <end position="179"/>
    </location>
</feature>
<protein>
    <submittedName>
        <fullName evidence="8">Uncharacterized protein</fullName>
    </submittedName>
</protein>
<keyword evidence="4" id="KW-0539">Nucleus</keyword>
<dbReference type="OMA" id="GPYYMEL"/>
<feature type="domain" description="DNA replication complex GINS protein PSF2 N-terminal" evidence="7">
    <location>
        <begin position="12"/>
        <end position="67"/>
    </location>
</feature>
<dbReference type="EMBL" id="ASPP01010504">
    <property type="protein sequence ID" value="ETO22739.1"/>
    <property type="molecule type" value="Genomic_DNA"/>
</dbReference>
<dbReference type="CDD" id="cd21694">
    <property type="entry name" value="GINS_B_Psf2"/>
    <property type="match status" value="1"/>
</dbReference>
<evidence type="ECO:0000256" key="4">
    <source>
        <dbReference type="ARBA" id="ARBA00023242"/>
    </source>
</evidence>
<dbReference type="SUPFAM" id="SSF158573">
    <property type="entry name" value="GINS helical bundle-like"/>
    <property type="match status" value="1"/>
</dbReference>
<dbReference type="InterPro" id="IPR036224">
    <property type="entry name" value="GINS_bundle-like_dom_sf"/>
</dbReference>
<evidence type="ECO:0000259" key="7">
    <source>
        <dbReference type="Pfam" id="PF25005"/>
    </source>
</evidence>
<evidence type="ECO:0000256" key="2">
    <source>
        <dbReference type="ARBA" id="ARBA00010565"/>
    </source>
</evidence>
<dbReference type="Pfam" id="PF05916">
    <property type="entry name" value="Sld5"/>
    <property type="match status" value="1"/>
</dbReference>
<name>X6NAE4_RETFI</name>
<evidence type="ECO:0000256" key="5">
    <source>
        <dbReference type="SAM" id="Phobius"/>
    </source>
</evidence>
<dbReference type="GO" id="GO:0000727">
    <property type="term" value="P:double-strand break repair via break-induced replication"/>
    <property type="evidence" value="ECO:0007669"/>
    <property type="project" value="TreeGrafter"/>
</dbReference>
<evidence type="ECO:0000256" key="1">
    <source>
        <dbReference type="ARBA" id="ARBA00004123"/>
    </source>
</evidence>
<gene>
    <name evidence="8" type="ORF">RFI_14451</name>
</gene>
<comment type="similarity">
    <text evidence="2">Belongs to the GINS2/PSF2 family.</text>
</comment>
<evidence type="ECO:0000313" key="8">
    <source>
        <dbReference type="EMBL" id="ETO22739.1"/>
    </source>
</evidence>
<dbReference type="InterPro" id="IPR056784">
    <property type="entry name" value="PSF2_N"/>
</dbReference>
<dbReference type="Gene3D" id="1.20.58.1020">
    <property type="match status" value="1"/>
</dbReference>
<dbReference type="OrthoDB" id="1938138at2759"/>
<comment type="subcellular location">
    <subcellularLocation>
        <location evidence="1">Nucleus</location>
    </subcellularLocation>
</comment>
<dbReference type="Gene3D" id="3.40.5.50">
    <property type="match status" value="1"/>
</dbReference>
<dbReference type="CDD" id="cd11712">
    <property type="entry name" value="GINS_A_psf2"/>
    <property type="match status" value="1"/>
</dbReference>
<dbReference type="FunFam" id="3.40.5.50:FF:000001">
    <property type="entry name" value="DNA replication complex GINS protein PSF2"/>
    <property type="match status" value="1"/>
</dbReference>
<dbReference type="GO" id="GO:0006260">
    <property type="term" value="P:DNA replication"/>
    <property type="evidence" value="ECO:0007669"/>
    <property type="project" value="UniProtKB-KW"/>
</dbReference>
<accession>X6NAE4</accession>
<feature type="domain" description="GINS subunit" evidence="6">
    <location>
        <begin position="72"/>
        <end position="141"/>
    </location>
</feature>
<dbReference type="Pfam" id="PF25005">
    <property type="entry name" value="PSF2_N"/>
    <property type="match status" value="1"/>
</dbReference>
<evidence type="ECO:0000256" key="3">
    <source>
        <dbReference type="ARBA" id="ARBA00022705"/>
    </source>
</evidence>
<sequence length="181" mass="21028">MERKKLFGPQDENEFLAESELISIVPSFSLSKFELIHGTYGPFAAGTEIEVPLWLAVALKKAKKCRIKAPRWLKTEQLKQCIEKEKHQGPFQQLPFYYREIAKVLLCECEDDIADATSIRVLIKDIEEIRKNKMNANLKQIQPSSYVIGVKTFVTKTKMLSLYNFFFFFLSTILAQKHWSM</sequence>
<organism evidence="8 9">
    <name type="scientific">Reticulomyxa filosa</name>
    <dbReference type="NCBI Taxonomy" id="46433"/>
    <lineage>
        <taxon>Eukaryota</taxon>
        <taxon>Sar</taxon>
        <taxon>Rhizaria</taxon>
        <taxon>Retaria</taxon>
        <taxon>Foraminifera</taxon>
        <taxon>Monothalamids</taxon>
        <taxon>Reticulomyxidae</taxon>
        <taxon>Reticulomyxa</taxon>
    </lineage>
</organism>
<comment type="caution">
    <text evidence="8">The sequence shown here is derived from an EMBL/GenBank/DDBJ whole genome shotgun (WGS) entry which is preliminary data.</text>
</comment>
<dbReference type="PANTHER" id="PTHR12772:SF0">
    <property type="entry name" value="DNA REPLICATION COMPLEX GINS PROTEIN PSF2"/>
    <property type="match status" value="1"/>
</dbReference>
<dbReference type="AlphaFoldDB" id="X6NAE4"/>
<dbReference type="InterPro" id="IPR021151">
    <property type="entry name" value="GINS_A"/>
</dbReference>
<dbReference type="GO" id="GO:0000811">
    <property type="term" value="C:GINS complex"/>
    <property type="evidence" value="ECO:0007669"/>
    <property type="project" value="TreeGrafter"/>
</dbReference>